<sequence length="31" mass="3595">YPGQRSAETRRLNMAEGIAVDAEFWAETRRL</sequence>
<evidence type="ECO:0000313" key="1">
    <source>
        <dbReference type="EMBL" id="SVD82331.1"/>
    </source>
</evidence>
<dbReference type="AlphaFoldDB" id="A0A382YHA7"/>
<protein>
    <submittedName>
        <fullName evidence="1">Uncharacterized protein</fullName>
    </submittedName>
</protein>
<proteinExistence type="predicted"/>
<gene>
    <name evidence="1" type="ORF">METZ01_LOCUS435185</name>
</gene>
<dbReference type="EMBL" id="UINC01175623">
    <property type="protein sequence ID" value="SVD82331.1"/>
    <property type="molecule type" value="Genomic_DNA"/>
</dbReference>
<name>A0A382YHA7_9ZZZZ</name>
<feature type="non-terminal residue" evidence="1">
    <location>
        <position position="1"/>
    </location>
</feature>
<accession>A0A382YHA7</accession>
<organism evidence="1">
    <name type="scientific">marine metagenome</name>
    <dbReference type="NCBI Taxonomy" id="408172"/>
    <lineage>
        <taxon>unclassified sequences</taxon>
        <taxon>metagenomes</taxon>
        <taxon>ecological metagenomes</taxon>
    </lineage>
</organism>
<reference evidence="1" key="1">
    <citation type="submission" date="2018-05" db="EMBL/GenBank/DDBJ databases">
        <authorList>
            <person name="Lanie J.A."/>
            <person name="Ng W.-L."/>
            <person name="Kazmierczak K.M."/>
            <person name="Andrzejewski T.M."/>
            <person name="Davidsen T.M."/>
            <person name="Wayne K.J."/>
            <person name="Tettelin H."/>
            <person name="Glass J.I."/>
            <person name="Rusch D."/>
            <person name="Podicherti R."/>
            <person name="Tsui H.-C.T."/>
            <person name="Winkler M.E."/>
        </authorList>
    </citation>
    <scope>NUCLEOTIDE SEQUENCE</scope>
</reference>